<evidence type="ECO:0000259" key="9">
    <source>
        <dbReference type="Pfam" id="PF17768"/>
    </source>
</evidence>
<dbReference type="eggNOG" id="COG0608">
    <property type="taxonomic scope" value="Bacteria"/>
</dbReference>
<dbReference type="GO" id="GO:0006310">
    <property type="term" value="P:DNA recombination"/>
    <property type="evidence" value="ECO:0007669"/>
    <property type="project" value="InterPro"/>
</dbReference>
<evidence type="ECO:0000256" key="5">
    <source>
        <dbReference type="ARBA" id="ARBA00022839"/>
    </source>
</evidence>
<dbReference type="STRING" id="858215.Thexy_1418"/>
<evidence type="ECO:0000256" key="4">
    <source>
        <dbReference type="ARBA" id="ARBA00022801"/>
    </source>
</evidence>
<dbReference type="NCBIfam" id="TIGR00644">
    <property type="entry name" value="recJ"/>
    <property type="match status" value="1"/>
</dbReference>
<dbReference type="Pfam" id="PF01368">
    <property type="entry name" value="DHH"/>
    <property type="match status" value="1"/>
</dbReference>
<dbReference type="KEGG" id="txy:Thexy_1418"/>
<dbReference type="GO" id="GO:0008409">
    <property type="term" value="F:5'-3' exonuclease activity"/>
    <property type="evidence" value="ECO:0007669"/>
    <property type="project" value="InterPro"/>
</dbReference>
<dbReference type="Gene3D" id="3.90.1640.30">
    <property type="match status" value="1"/>
</dbReference>
<dbReference type="Gene3D" id="3.10.310.30">
    <property type="match status" value="1"/>
</dbReference>
<sequence length="817" mass="92452">MVYNWVSKKAKNDKLVDEIANKFNLKTYVAQTIVNRGYDDLKKVYEYLNPTLNALNNPYLLEGIEKAVSIIKYHIGLNDKIAIYGDYDVDGITSTSILYIALKRLGANVDFYIPDRLLEGYGINMDAVKILCDSGTKLIITVDCGIASLKEVQYARKLGLDVIITDHHQVPDILPEANCIVNPHIKDCAYPYRELAGVGVAFKLCLALLGDEALEFLDVVALGTVADIVPLTGENRVIVKEGLKMMRNTKNKGLRALINSAGLNKRDIDTYHVGFILAPRLNAAGRLESAVLCVNLLVTDDPIEADRIAAYLNSENAKRQEIEKKILEEAIMQVENNVDLEKEKFIVLYSENWHPGVIGIVSSRITERYHRPSILISVSGGFGKGSGRSIKGFNIYEAIKYAGDCLINFGGHEMAAGLTIDSSQIDDFRFKLNEYAKTKLTAFDMMPIIEIETSIDDVLDCDGANQVSLLEPFGSGNPVPMYAIKNLVVKQISLFGDNKHIRIMVEKNDVMYNVVLFNRACEFDKISTGAVLDIAGFVKVNEWNGEKKLEIIAKDILVKEKNVLFFRNLYNTLMSFNDDFQGLESYNFIDMRNIDDKRSYVLKLFKSDDSTAVIINTRYHIKELINYLNACNYCNFKLSNKIVDAKNAVLWCINADEIMHLPSKFKNIVFYDIPFDSKMFYNILANSGESIVHLLFGKEDLKSSLNDIYNIVPRRSDFAKIFVSMKENSDTLILKDQIYDYFNLNSIKSMICLKILKDNGLINIEESDNIFVLRRNCVDSKVNIKDHQLLQKLYMAEKSFIKFAFQILKKNVKEETA</sequence>
<dbReference type="InterPro" id="IPR041122">
    <property type="entry name" value="RecJ_OB"/>
</dbReference>
<dbReference type="InterPro" id="IPR038763">
    <property type="entry name" value="DHH_sf"/>
</dbReference>
<protein>
    <recommendedName>
        <fullName evidence="2">Single-stranded-DNA-specific exonuclease RecJ</fullName>
    </recommendedName>
</protein>
<dbReference type="PANTHER" id="PTHR30255:SF2">
    <property type="entry name" value="SINGLE-STRANDED-DNA-SPECIFIC EXONUCLEASE RECJ"/>
    <property type="match status" value="1"/>
</dbReference>
<evidence type="ECO:0000259" key="8">
    <source>
        <dbReference type="Pfam" id="PF02272"/>
    </source>
</evidence>
<dbReference type="GO" id="GO:0006281">
    <property type="term" value="P:DNA repair"/>
    <property type="evidence" value="ECO:0007669"/>
    <property type="project" value="InterPro"/>
</dbReference>
<dbReference type="HOGENOM" id="CLU_009736_3_1_9"/>
<keyword evidence="11" id="KW-1185">Reference proteome</keyword>
<proteinExistence type="inferred from homology"/>
<dbReference type="Proteomes" id="UP000007239">
    <property type="component" value="Chromosome"/>
</dbReference>
<dbReference type="EMBL" id="CP002739">
    <property type="protein sequence ID" value="AEF17451.1"/>
    <property type="molecule type" value="Genomic_DNA"/>
</dbReference>
<reference evidence="10" key="1">
    <citation type="submission" date="2011-05" db="EMBL/GenBank/DDBJ databases">
        <title>Complete sequence of Thermoanaerobacterium xylanolyticum LX-11.</title>
        <authorList>
            <consortium name="US DOE Joint Genome Institute"/>
            <person name="Lucas S."/>
            <person name="Han J."/>
            <person name="Lapidus A."/>
            <person name="Cheng J.-F."/>
            <person name="Goodwin L."/>
            <person name="Pitluck S."/>
            <person name="Peters L."/>
            <person name="Mikhailova N."/>
            <person name="Lu M."/>
            <person name="Han C."/>
            <person name="Tapia R."/>
            <person name="Land M."/>
            <person name="Hauser L."/>
            <person name="Kyrpides N."/>
            <person name="Ivanova N."/>
            <person name="Pagani I."/>
            <person name="Hemme C."/>
            <person name="Woyke T."/>
        </authorList>
    </citation>
    <scope>NUCLEOTIDE SEQUENCE</scope>
    <source>
        <strain evidence="10">LX-11</strain>
    </source>
</reference>
<name>F6BGI9_THEXL</name>
<evidence type="ECO:0000259" key="7">
    <source>
        <dbReference type="Pfam" id="PF01368"/>
    </source>
</evidence>
<feature type="domain" description="DDH" evidence="7">
    <location>
        <begin position="80"/>
        <end position="224"/>
    </location>
</feature>
<organism evidence="10 11">
    <name type="scientific">Thermoanaerobacterium xylanolyticum (strain ATCC 49914 / DSM 7097 / LX-11)</name>
    <dbReference type="NCBI Taxonomy" id="858215"/>
    <lineage>
        <taxon>Bacteria</taxon>
        <taxon>Bacillati</taxon>
        <taxon>Bacillota</taxon>
        <taxon>Clostridia</taxon>
        <taxon>Thermoanaerobacterales</taxon>
        <taxon>Thermoanaerobacteraceae</taxon>
        <taxon>Thermoanaerobacterium</taxon>
    </lineage>
</organism>
<evidence type="ECO:0000256" key="1">
    <source>
        <dbReference type="ARBA" id="ARBA00005915"/>
    </source>
</evidence>
<evidence type="ECO:0000313" key="11">
    <source>
        <dbReference type="Proteomes" id="UP000007239"/>
    </source>
</evidence>
<feature type="coiled-coil region" evidence="6">
    <location>
        <begin position="317"/>
        <end position="344"/>
    </location>
</feature>
<evidence type="ECO:0000313" key="10">
    <source>
        <dbReference type="EMBL" id="AEF17451.1"/>
    </source>
</evidence>
<dbReference type="GO" id="GO:0003676">
    <property type="term" value="F:nucleic acid binding"/>
    <property type="evidence" value="ECO:0007669"/>
    <property type="project" value="InterPro"/>
</dbReference>
<dbReference type="SUPFAM" id="SSF64182">
    <property type="entry name" value="DHH phosphoesterases"/>
    <property type="match status" value="1"/>
</dbReference>
<dbReference type="InterPro" id="IPR051673">
    <property type="entry name" value="SSDNA_exonuclease_RecJ"/>
</dbReference>
<keyword evidence="4" id="KW-0378">Hydrolase</keyword>
<evidence type="ECO:0000256" key="3">
    <source>
        <dbReference type="ARBA" id="ARBA00022722"/>
    </source>
</evidence>
<keyword evidence="3" id="KW-0540">Nuclease</keyword>
<dbReference type="Pfam" id="PF17768">
    <property type="entry name" value="RecJ_OB"/>
    <property type="match status" value="1"/>
</dbReference>
<keyword evidence="5 10" id="KW-0269">Exonuclease</keyword>
<dbReference type="AlphaFoldDB" id="F6BGI9"/>
<evidence type="ECO:0000256" key="6">
    <source>
        <dbReference type="SAM" id="Coils"/>
    </source>
</evidence>
<evidence type="ECO:0000256" key="2">
    <source>
        <dbReference type="ARBA" id="ARBA00019841"/>
    </source>
</evidence>
<accession>F6BGI9</accession>
<keyword evidence="6" id="KW-0175">Coiled coil</keyword>
<dbReference type="InterPro" id="IPR004610">
    <property type="entry name" value="RecJ"/>
</dbReference>
<dbReference type="PANTHER" id="PTHR30255">
    <property type="entry name" value="SINGLE-STRANDED-DNA-SPECIFIC EXONUCLEASE RECJ"/>
    <property type="match status" value="1"/>
</dbReference>
<dbReference type="InterPro" id="IPR003156">
    <property type="entry name" value="DHHA1_dom"/>
</dbReference>
<feature type="domain" description="DHHA1" evidence="8">
    <location>
        <begin position="343"/>
        <end position="437"/>
    </location>
</feature>
<comment type="similarity">
    <text evidence="1">Belongs to the RecJ family.</text>
</comment>
<dbReference type="RefSeq" id="WP_013788191.1">
    <property type="nucleotide sequence ID" value="NC_015555.1"/>
</dbReference>
<dbReference type="InterPro" id="IPR001667">
    <property type="entry name" value="DDH_dom"/>
</dbReference>
<gene>
    <name evidence="10" type="ordered locus">Thexy_1418</name>
</gene>
<dbReference type="Pfam" id="PF02272">
    <property type="entry name" value="DHHA1"/>
    <property type="match status" value="1"/>
</dbReference>
<feature type="domain" description="RecJ OB" evidence="9">
    <location>
        <begin position="457"/>
        <end position="555"/>
    </location>
</feature>